<evidence type="ECO:0000256" key="6">
    <source>
        <dbReference type="ARBA" id="ARBA00022989"/>
    </source>
</evidence>
<feature type="transmembrane region" description="Helical" evidence="9">
    <location>
        <begin position="20"/>
        <end position="43"/>
    </location>
</feature>
<accession>A0A7C9RIE9</accession>
<feature type="non-terminal residue" evidence="10">
    <location>
        <position position="1"/>
    </location>
</feature>
<dbReference type="InterPro" id="IPR001851">
    <property type="entry name" value="ABC_transp_permease"/>
</dbReference>
<dbReference type="InterPro" id="IPR052157">
    <property type="entry name" value="BCAA_transport_permease"/>
</dbReference>
<dbReference type="Pfam" id="PF02653">
    <property type="entry name" value="BPD_transp_2"/>
    <property type="match status" value="1"/>
</dbReference>
<dbReference type="Proteomes" id="UP000480266">
    <property type="component" value="Unassembled WGS sequence"/>
</dbReference>
<reference evidence="10" key="1">
    <citation type="submission" date="2020-02" db="EMBL/GenBank/DDBJ databases">
        <title>Draft genome sequence of Candidatus Afipia apatlaquensis IBT-C3, a potential strain for decolorization of textile dyes.</title>
        <authorList>
            <person name="Sanchez-Reyes A."/>
            <person name="Breton-Deval L."/>
            <person name="Mangelson H."/>
            <person name="Sanchez-Flores A."/>
        </authorList>
    </citation>
    <scope>NUCLEOTIDE SEQUENCE [LARGE SCALE GENOMIC DNA]</scope>
    <source>
        <strain evidence="10">IBT-C3</strain>
    </source>
</reference>
<feature type="transmembrane region" description="Helical" evidence="9">
    <location>
        <begin position="52"/>
        <end position="78"/>
    </location>
</feature>
<protein>
    <submittedName>
        <fullName evidence="10">Branched-chain amino acid ABC transporter permease</fullName>
    </submittedName>
</protein>
<comment type="similarity">
    <text evidence="8">Belongs to the binding-protein-dependent transport system permease family. LivHM subfamily.</text>
</comment>
<keyword evidence="6 9" id="KW-1133">Transmembrane helix</keyword>
<dbReference type="EMBL" id="JAAMRR010001184">
    <property type="protein sequence ID" value="NGX98039.1"/>
    <property type="molecule type" value="Genomic_DNA"/>
</dbReference>
<keyword evidence="3" id="KW-1003">Cell membrane</keyword>
<name>A0A7C9RIE9_9BRAD</name>
<feature type="transmembrane region" description="Helical" evidence="9">
    <location>
        <begin position="98"/>
        <end position="122"/>
    </location>
</feature>
<gene>
    <name evidence="10" type="ORF">G4V63_23385</name>
</gene>
<keyword evidence="7 9" id="KW-0472">Membrane</keyword>
<sequence length="125" mass="12628">AAASLPESARLVGINTSWMIALGWGMASSIGAIAGLLIAPVVFLEPNMMGGILLYGFAAAVLGGLTSPLGAVVGGFLVGVFENLVGTYIPGIGNELKLPIALALIITVLVIKPSGLFGRAIVQRV</sequence>
<evidence type="ECO:0000256" key="8">
    <source>
        <dbReference type="ARBA" id="ARBA00037998"/>
    </source>
</evidence>
<evidence type="ECO:0000256" key="3">
    <source>
        <dbReference type="ARBA" id="ARBA00022475"/>
    </source>
</evidence>
<keyword evidence="5" id="KW-0029">Amino-acid transport</keyword>
<dbReference type="CDD" id="cd06582">
    <property type="entry name" value="TM_PBP1_LivH_like"/>
    <property type="match status" value="1"/>
</dbReference>
<dbReference type="GO" id="GO:0005886">
    <property type="term" value="C:plasma membrane"/>
    <property type="evidence" value="ECO:0007669"/>
    <property type="project" value="UniProtKB-SubCell"/>
</dbReference>
<evidence type="ECO:0000313" key="11">
    <source>
        <dbReference type="Proteomes" id="UP000480266"/>
    </source>
</evidence>
<evidence type="ECO:0000256" key="7">
    <source>
        <dbReference type="ARBA" id="ARBA00023136"/>
    </source>
</evidence>
<dbReference type="GO" id="GO:0006865">
    <property type="term" value="P:amino acid transport"/>
    <property type="evidence" value="ECO:0007669"/>
    <property type="project" value="UniProtKB-KW"/>
</dbReference>
<comment type="subcellular location">
    <subcellularLocation>
        <location evidence="1">Cell membrane</location>
        <topology evidence="1">Multi-pass membrane protein</topology>
    </subcellularLocation>
</comment>
<keyword evidence="11" id="KW-1185">Reference proteome</keyword>
<organism evidence="10 11">
    <name type="scientific">Candidatus Afipia apatlaquensis</name>
    <dbReference type="NCBI Taxonomy" id="2712852"/>
    <lineage>
        <taxon>Bacteria</taxon>
        <taxon>Pseudomonadati</taxon>
        <taxon>Pseudomonadota</taxon>
        <taxon>Alphaproteobacteria</taxon>
        <taxon>Hyphomicrobiales</taxon>
        <taxon>Nitrobacteraceae</taxon>
        <taxon>Afipia</taxon>
    </lineage>
</organism>
<dbReference type="AlphaFoldDB" id="A0A7C9RIE9"/>
<proteinExistence type="inferred from homology"/>
<dbReference type="GO" id="GO:0022857">
    <property type="term" value="F:transmembrane transporter activity"/>
    <property type="evidence" value="ECO:0007669"/>
    <property type="project" value="InterPro"/>
</dbReference>
<evidence type="ECO:0000256" key="1">
    <source>
        <dbReference type="ARBA" id="ARBA00004651"/>
    </source>
</evidence>
<evidence type="ECO:0000256" key="4">
    <source>
        <dbReference type="ARBA" id="ARBA00022692"/>
    </source>
</evidence>
<evidence type="ECO:0000256" key="2">
    <source>
        <dbReference type="ARBA" id="ARBA00022448"/>
    </source>
</evidence>
<evidence type="ECO:0000256" key="9">
    <source>
        <dbReference type="SAM" id="Phobius"/>
    </source>
</evidence>
<evidence type="ECO:0000256" key="5">
    <source>
        <dbReference type="ARBA" id="ARBA00022970"/>
    </source>
</evidence>
<keyword evidence="2" id="KW-0813">Transport</keyword>
<keyword evidence="4 9" id="KW-0812">Transmembrane</keyword>
<comment type="caution">
    <text evidence="10">The sequence shown here is derived from an EMBL/GenBank/DDBJ whole genome shotgun (WGS) entry which is preliminary data.</text>
</comment>
<dbReference type="PANTHER" id="PTHR11795">
    <property type="entry name" value="BRANCHED-CHAIN AMINO ACID TRANSPORT SYSTEM PERMEASE PROTEIN LIVH"/>
    <property type="match status" value="1"/>
</dbReference>
<evidence type="ECO:0000313" key="10">
    <source>
        <dbReference type="EMBL" id="NGX98039.1"/>
    </source>
</evidence>
<dbReference type="PANTHER" id="PTHR11795:SF451">
    <property type="entry name" value="ABC TRANSPORTER PERMEASE PROTEIN"/>
    <property type="match status" value="1"/>
</dbReference>